<keyword evidence="2 9" id="KW-0436">Ligase</keyword>
<keyword evidence="7" id="KW-1133">Transmembrane helix</keyword>
<dbReference type="InterPro" id="IPR004523">
    <property type="entry name" value="Asp-tRNA_synthase_2"/>
</dbReference>
<keyword evidence="7" id="KW-0472">Membrane</keyword>
<dbReference type="InterPro" id="IPR004364">
    <property type="entry name" value="Aa-tRNA-synt_II"/>
</dbReference>
<protein>
    <submittedName>
        <fullName evidence="9">Aspartate--tRNA ligase, putative</fullName>
    </submittedName>
</protein>
<sequence length="1097" mass="130252">MKFPTHRNHNILKGLIWYFLYILYYLNILSFENIIICCYNIKSRTKFYKNKNPKKCVNLFIGNAENGLSSIRKRNTLNLLNHKNKNKKTFNKLNYFINNGTIQGQSSIPNSCQPKAWKYDLNFKTKLNFFNKNKEYYNKYSKIFLTNKYFKKNYFYTFKKNSNLNYQNDHPPFSKINKTLNDVSEFVNKNTEPSFPNPALISLSEVFDFSLFYGTGANRKYYKYDDIIKYVENNVGGTRFIENININNNLNKNYDKIKDNEQTYFDDKPILVRGRIEKKDKQSQRIILYLRQNSGLYIICAYEKKKNQNENGQKEQDEMYAYIKNLKNETVVDITGNIKINKKLYKHQIPHIESIYNQKRLEIQIKNIYKIAESYYVPPILPNDLPFLRTSILDTNQTSFKTEQPYEHVKEEGDENKDAYDDVDKQVKDTIPPSLLDDNTSDCLINDNHQSDSQNVRDTNERAEKGHEQNFEKNFEKNEIEYSENDYFCLNYRNSINQLIFNLKNLIIKKMRKILGENKYIEVFTPKLVRIDKPPQNKNNLNTQVDNINLSEEKGINNNINKIKENDDKTNIEKYTELNGSEGGSNCFKIENENIILAQSPQFYKQMIINYDYEKIFEINYSYRNEKFHSTKHLNEFLSLDIEQVIYNNYYEVVIYIYNFLKNIINYINTNFNQEINLINLSYGKKNTHTPFQPTMVTNTPVVLSFCEAHDILKKYYYIKNDTPFCTCKKNIQDGYIYDEQYKMFVKILNENEKNKIKKNIIFEDVDQNGQLHNAYYNNKIANNYKIDINNCENNYANNINQDLSSQSVYSFLNKIDKNEIYNDILQFYNNIYDETMSTSKAQENKNFNKPVSSLLSSHTQFDKTDDMKTCQCMTANNENLFDLDKNSFSSNPNTYSHFNGISKYLEKNINIKISAKEKNEIKKLKELYIYEKDFTNDELNYLYLFIKYNFNTDIFIIDQYPLHLRPFYSLSNLYDLRFTNSFDFIYKGTEIISGSQRINNLPFLLLRILKEKVNDNKKEDNRIDDVSSYLQLNKTNFNLSNYLDDLQKLINKNSTLYKYINSFTYSSKPHAGMALGLDRFFMLLLNLTNIKKTTYS</sequence>
<dbReference type="GO" id="GO:0004815">
    <property type="term" value="F:aspartate-tRNA ligase activity"/>
    <property type="evidence" value="ECO:0007669"/>
    <property type="project" value="InterPro"/>
</dbReference>
<evidence type="ECO:0000256" key="2">
    <source>
        <dbReference type="ARBA" id="ARBA00022598"/>
    </source>
</evidence>
<dbReference type="InterPro" id="IPR045864">
    <property type="entry name" value="aa-tRNA-synth_II/BPL/LPL"/>
</dbReference>
<feature type="compositionally biased region" description="Basic and acidic residues" evidence="6">
    <location>
        <begin position="404"/>
        <end position="428"/>
    </location>
</feature>
<dbReference type="Gene3D" id="3.30.930.10">
    <property type="entry name" value="Bira Bifunctional Protein, Domain 2"/>
    <property type="match status" value="2"/>
</dbReference>
<dbReference type="PROSITE" id="PS50862">
    <property type="entry name" value="AA_TRNA_LIGASE_II"/>
    <property type="match status" value="1"/>
</dbReference>
<feature type="domain" description="Aminoacyl-transfer RNA synthetases class-II family profile" evidence="8">
    <location>
        <begin position="501"/>
        <end position="1097"/>
    </location>
</feature>
<dbReference type="GO" id="GO:0005524">
    <property type="term" value="F:ATP binding"/>
    <property type="evidence" value="ECO:0007669"/>
    <property type="project" value="InterPro"/>
</dbReference>
<feature type="compositionally biased region" description="Polar residues" evidence="6">
    <location>
        <begin position="437"/>
        <end position="457"/>
    </location>
</feature>
<dbReference type="SUPFAM" id="SSF50249">
    <property type="entry name" value="Nucleic acid-binding proteins"/>
    <property type="match status" value="1"/>
</dbReference>
<keyword evidence="1" id="KW-0963">Cytoplasm</keyword>
<accession>A0A6V7SC29</accession>
<evidence type="ECO:0000256" key="1">
    <source>
        <dbReference type="ARBA" id="ARBA00022490"/>
    </source>
</evidence>
<keyword evidence="4" id="KW-0067">ATP-binding</keyword>
<dbReference type="GO" id="GO:0006422">
    <property type="term" value="P:aspartyl-tRNA aminoacylation"/>
    <property type="evidence" value="ECO:0007669"/>
    <property type="project" value="InterPro"/>
</dbReference>
<dbReference type="Proteomes" id="UP000515550">
    <property type="component" value="Chromosome PVBDA_11"/>
</dbReference>
<dbReference type="GO" id="GO:0003723">
    <property type="term" value="F:RNA binding"/>
    <property type="evidence" value="ECO:0007669"/>
    <property type="project" value="TreeGrafter"/>
</dbReference>
<evidence type="ECO:0000313" key="10">
    <source>
        <dbReference type="Proteomes" id="UP000515550"/>
    </source>
</evidence>
<dbReference type="PANTHER" id="PTHR43450">
    <property type="entry name" value="ASPARTYL-TRNA SYNTHETASE"/>
    <property type="match status" value="1"/>
</dbReference>
<evidence type="ECO:0000256" key="7">
    <source>
        <dbReference type="SAM" id="Phobius"/>
    </source>
</evidence>
<evidence type="ECO:0000313" key="9">
    <source>
        <dbReference type="EMBL" id="CAD2094915.1"/>
    </source>
</evidence>
<keyword evidence="3" id="KW-0547">Nucleotide-binding</keyword>
<dbReference type="GO" id="GO:0017101">
    <property type="term" value="C:aminoacyl-tRNA synthetase multienzyme complex"/>
    <property type="evidence" value="ECO:0007669"/>
    <property type="project" value="TreeGrafter"/>
</dbReference>
<dbReference type="AlphaFoldDB" id="A0A6V7SC29"/>
<reference evidence="9 10" key="1">
    <citation type="submission" date="2020-08" db="EMBL/GenBank/DDBJ databases">
        <authorList>
            <person name="Ramaprasad A."/>
        </authorList>
    </citation>
    <scope>NUCLEOTIDE SEQUENCE [LARGE SCALE GENOMIC DNA]</scope>
</reference>
<gene>
    <name evidence="9" type="ORF">PVBDA_1101400</name>
</gene>
<dbReference type="Pfam" id="PF00152">
    <property type="entry name" value="tRNA-synt_2"/>
    <property type="match status" value="1"/>
</dbReference>
<proteinExistence type="predicted"/>
<dbReference type="EMBL" id="LR865389">
    <property type="protein sequence ID" value="CAD2094915.1"/>
    <property type="molecule type" value="Genomic_DNA"/>
</dbReference>
<evidence type="ECO:0000259" key="8">
    <source>
        <dbReference type="PROSITE" id="PS50862"/>
    </source>
</evidence>
<organism evidence="9 10">
    <name type="scientific">Plasmodium vinckei brucechwatti</name>
    <dbReference type="NCBI Taxonomy" id="119398"/>
    <lineage>
        <taxon>Eukaryota</taxon>
        <taxon>Sar</taxon>
        <taxon>Alveolata</taxon>
        <taxon>Apicomplexa</taxon>
        <taxon>Aconoidasida</taxon>
        <taxon>Haemosporida</taxon>
        <taxon>Plasmodiidae</taxon>
        <taxon>Plasmodium</taxon>
        <taxon>Plasmodium (Vinckeia)</taxon>
    </lineage>
</organism>
<dbReference type="InterPro" id="IPR012340">
    <property type="entry name" value="NA-bd_OB-fold"/>
</dbReference>
<dbReference type="GO" id="GO:0005829">
    <property type="term" value="C:cytosol"/>
    <property type="evidence" value="ECO:0007669"/>
    <property type="project" value="TreeGrafter"/>
</dbReference>
<feature type="region of interest" description="Disordered" evidence="6">
    <location>
        <begin position="399"/>
        <end position="467"/>
    </location>
</feature>
<dbReference type="Gene3D" id="2.40.50.140">
    <property type="entry name" value="Nucleic acid-binding proteins"/>
    <property type="match status" value="1"/>
</dbReference>
<dbReference type="PANTHER" id="PTHR43450:SF1">
    <property type="entry name" value="ASPARTATE--TRNA LIGASE, CYTOPLASMIC"/>
    <property type="match status" value="1"/>
</dbReference>
<keyword evidence="7" id="KW-0812">Transmembrane</keyword>
<evidence type="ECO:0000256" key="5">
    <source>
        <dbReference type="ARBA" id="ARBA00023146"/>
    </source>
</evidence>
<evidence type="ECO:0000256" key="3">
    <source>
        <dbReference type="ARBA" id="ARBA00022741"/>
    </source>
</evidence>
<evidence type="ECO:0000256" key="6">
    <source>
        <dbReference type="SAM" id="MobiDB-lite"/>
    </source>
</evidence>
<dbReference type="SUPFAM" id="SSF55681">
    <property type="entry name" value="Class II aaRS and biotin synthetases"/>
    <property type="match status" value="1"/>
</dbReference>
<feature type="compositionally biased region" description="Basic and acidic residues" evidence="6">
    <location>
        <begin position="458"/>
        <end position="467"/>
    </location>
</feature>
<feature type="transmembrane region" description="Helical" evidence="7">
    <location>
        <begin position="15"/>
        <end position="41"/>
    </location>
</feature>
<dbReference type="InterPro" id="IPR006195">
    <property type="entry name" value="aa-tRNA-synth_II"/>
</dbReference>
<keyword evidence="5" id="KW-0030">Aminoacyl-tRNA synthetase</keyword>
<evidence type="ECO:0000256" key="4">
    <source>
        <dbReference type="ARBA" id="ARBA00022840"/>
    </source>
</evidence>
<dbReference type="VEuPathDB" id="PlasmoDB:PVBDA_1101400"/>
<name>A0A6V7SC29_PLAVN</name>